<evidence type="ECO:0000313" key="3">
    <source>
        <dbReference type="Proteomes" id="UP000802098"/>
    </source>
</evidence>
<dbReference type="Proteomes" id="UP000802098">
    <property type="component" value="Unassembled WGS sequence"/>
</dbReference>
<feature type="chain" id="PRO_5045263683" evidence="1">
    <location>
        <begin position="37"/>
        <end position="190"/>
    </location>
</feature>
<accession>A0ABX0HPZ1</accession>
<reference evidence="2 3" key="1">
    <citation type="submission" date="2020-03" db="EMBL/GenBank/DDBJ databases">
        <title>Rubrivivax benzoatilyticus JA2 (sequenced after 10 years sub-culturing).</title>
        <authorList>
            <person name="Gupta D."/>
            <person name="Chintalapati S."/>
            <person name="Chintalapati V.R."/>
        </authorList>
    </citation>
    <scope>NUCLEOTIDE SEQUENCE [LARGE SCALE GENOMIC DNA]</scope>
    <source>
        <strain evidence="2 3">JA2-Mal</strain>
    </source>
</reference>
<dbReference type="InterPro" id="IPR025293">
    <property type="entry name" value="YfiR/HmsC-like"/>
</dbReference>
<dbReference type="Pfam" id="PF13689">
    <property type="entry name" value="DUF4154"/>
    <property type="match status" value="1"/>
</dbReference>
<organism evidence="2 3">
    <name type="scientific">Rubrivivax benzoatilyticus</name>
    <dbReference type="NCBI Taxonomy" id="316997"/>
    <lineage>
        <taxon>Bacteria</taxon>
        <taxon>Pseudomonadati</taxon>
        <taxon>Pseudomonadota</taxon>
        <taxon>Betaproteobacteria</taxon>
        <taxon>Burkholderiales</taxon>
        <taxon>Sphaerotilaceae</taxon>
        <taxon>Rubrivivax</taxon>
    </lineage>
</organism>
<dbReference type="RefSeq" id="WP_009855297.1">
    <property type="nucleotide sequence ID" value="NZ_JAAOCD010000001.1"/>
</dbReference>
<evidence type="ECO:0000256" key="1">
    <source>
        <dbReference type="SAM" id="SignalP"/>
    </source>
</evidence>
<dbReference type="EMBL" id="JAAOCD010000001">
    <property type="protein sequence ID" value="NHK97146.1"/>
    <property type="molecule type" value="Genomic_DNA"/>
</dbReference>
<proteinExistence type="predicted"/>
<name>A0ABX0HPZ1_9BURK</name>
<feature type="signal peptide" evidence="1">
    <location>
        <begin position="1"/>
        <end position="36"/>
    </location>
</feature>
<gene>
    <name evidence="2" type="ORF">G7087_02035</name>
</gene>
<protein>
    <submittedName>
        <fullName evidence="2">YfiR family protein</fullName>
    </submittedName>
</protein>
<sequence>MTDSRCRAARRLPRGVGARLLQVLPVGLALAAAAQAQTTSTVAESRSALSPAAIVLGIVRYTRWPADGPLRLCVGEGSGAELRAQLERAPDARGLEVVETARHLSPPAACSVLLFDGWPPAAHRETLRRLAGQPVLTIGWGHEFCSDGGMFCLQRIGDRHSFEVNLDAVARGGLRVHPQVLRLARPGPKA</sequence>
<evidence type="ECO:0000313" key="2">
    <source>
        <dbReference type="EMBL" id="NHK97146.1"/>
    </source>
</evidence>
<comment type="caution">
    <text evidence="2">The sequence shown here is derived from an EMBL/GenBank/DDBJ whole genome shotgun (WGS) entry which is preliminary data.</text>
</comment>
<keyword evidence="3" id="KW-1185">Reference proteome</keyword>
<keyword evidence="1" id="KW-0732">Signal</keyword>